<dbReference type="GO" id="GO:0016853">
    <property type="term" value="F:isomerase activity"/>
    <property type="evidence" value="ECO:0007669"/>
    <property type="project" value="UniProtKB-KW"/>
</dbReference>
<dbReference type="CDD" id="cd06558">
    <property type="entry name" value="crotonase-like"/>
    <property type="match status" value="1"/>
</dbReference>
<dbReference type="InterPro" id="IPR001753">
    <property type="entry name" value="Enoyl-CoA_hydra/iso"/>
</dbReference>
<comment type="catalytic activity">
    <reaction evidence="4">
        <text>a (3S)-3-hydroxyacyl-CoA = a (2E)-enoyl-CoA + H2O</text>
        <dbReference type="Rhea" id="RHEA:16105"/>
        <dbReference type="ChEBI" id="CHEBI:15377"/>
        <dbReference type="ChEBI" id="CHEBI:57318"/>
        <dbReference type="ChEBI" id="CHEBI:58856"/>
        <dbReference type="EC" id="4.2.1.17"/>
    </reaction>
</comment>
<evidence type="ECO:0000313" key="8">
    <source>
        <dbReference type="Proteomes" id="UP000294739"/>
    </source>
</evidence>
<dbReference type="PROSITE" id="PS00166">
    <property type="entry name" value="ENOYL_COA_HYDRATASE"/>
    <property type="match status" value="1"/>
</dbReference>
<dbReference type="SUPFAM" id="SSF52096">
    <property type="entry name" value="ClpP/crotonase"/>
    <property type="match status" value="1"/>
</dbReference>
<proteinExistence type="inferred from homology"/>
<dbReference type="FunFam" id="3.90.226.10:FF:000009">
    <property type="entry name" value="Carnitinyl-CoA dehydratase"/>
    <property type="match status" value="1"/>
</dbReference>
<dbReference type="GO" id="GO:0004300">
    <property type="term" value="F:enoyl-CoA hydratase activity"/>
    <property type="evidence" value="ECO:0007669"/>
    <property type="project" value="UniProtKB-EC"/>
</dbReference>
<dbReference type="Pfam" id="PF00378">
    <property type="entry name" value="ECH_1"/>
    <property type="match status" value="1"/>
</dbReference>
<comment type="similarity">
    <text evidence="1 6">Belongs to the enoyl-CoA hydratase/isomerase family.</text>
</comment>
<dbReference type="Gene3D" id="3.90.226.10">
    <property type="entry name" value="2-enoyl-CoA Hydratase, Chain A, domain 1"/>
    <property type="match status" value="1"/>
</dbReference>
<dbReference type="EMBL" id="SMKZ01000054">
    <property type="protein sequence ID" value="TDE00148.1"/>
    <property type="molecule type" value="Genomic_DNA"/>
</dbReference>
<sequence>MDDRVESKEAPDPASLVEVRSDDAVATVVLRNPPLNILTSALKERIAEVFTELSADDGVRAIVLTGSGDRAFSAGANLKEFPDRIRLGNAYEVSKQGHRVSEAVRRCRCPVIAAIDGIAYGGGLELALFADLRIASRRSTFALPEVKRGIFPGTSGSQLLPRIVGGSNAKQLMMFGDPIDAAEALRIGLLNRVVDDGLVDQEAHAWARTLAERPGKALRFIKQLVDTGAAAPLEVGLEYESQLFARAFTTADAAEGAAAFLERREPRFRHA</sequence>
<dbReference type="PANTHER" id="PTHR11941:SF54">
    <property type="entry name" value="ENOYL-COA HYDRATASE, MITOCHONDRIAL"/>
    <property type="match status" value="1"/>
</dbReference>
<evidence type="ECO:0000256" key="5">
    <source>
        <dbReference type="ARBA" id="ARBA00023717"/>
    </source>
</evidence>
<evidence type="ECO:0000256" key="4">
    <source>
        <dbReference type="ARBA" id="ARBA00023709"/>
    </source>
</evidence>
<keyword evidence="3" id="KW-0456">Lyase</keyword>
<evidence type="ECO:0000313" key="7">
    <source>
        <dbReference type="EMBL" id="TDE00148.1"/>
    </source>
</evidence>
<dbReference type="FunFam" id="1.10.12.10:FF:000001">
    <property type="entry name" value="Probable enoyl-CoA hydratase, mitochondrial"/>
    <property type="match status" value="1"/>
</dbReference>
<dbReference type="GO" id="GO:0006635">
    <property type="term" value="P:fatty acid beta-oxidation"/>
    <property type="evidence" value="ECO:0007669"/>
    <property type="project" value="TreeGrafter"/>
</dbReference>
<dbReference type="AlphaFoldDB" id="A0A4V2Z090"/>
<evidence type="ECO:0000256" key="1">
    <source>
        <dbReference type="ARBA" id="ARBA00005254"/>
    </source>
</evidence>
<dbReference type="InterPro" id="IPR018376">
    <property type="entry name" value="Enoyl-CoA_hyd/isom_CS"/>
</dbReference>
<gene>
    <name evidence="7" type="ORF">E1269_26380</name>
</gene>
<evidence type="ECO:0000256" key="6">
    <source>
        <dbReference type="RuleBase" id="RU003707"/>
    </source>
</evidence>
<organism evidence="7 8">
    <name type="scientific">Jiangella asiatica</name>
    <dbReference type="NCBI Taxonomy" id="2530372"/>
    <lineage>
        <taxon>Bacteria</taxon>
        <taxon>Bacillati</taxon>
        <taxon>Actinomycetota</taxon>
        <taxon>Actinomycetes</taxon>
        <taxon>Jiangellales</taxon>
        <taxon>Jiangellaceae</taxon>
        <taxon>Jiangella</taxon>
    </lineage>
</organism>
<dbReference type="InParanoid" id="A0A4V2Z090"/>
<dbReference type="EC" id="4.2.1.17" evidence="2"/>
<reference evidence="7 8" key="1">
    <citation type="submission" date="2019-03" db="EMBL/GenBank/DDBJ databases">
        <title>Draft genome sequences of novel Actinobacteria.</title>
        <authorList>
            <person name="Sahin N."/>
            <person name="Ay H."/>
            <person name="Saygin H."/>
        </authorList>
    </citation>
    <scope>NUCLEOTIDE SEQUENCE [LARGE SCALE GENOMIC DNA]</scope>
    <source>
        <strain evidence="7 8">5K138</strain>
    </source>
</reference>
<dbReference type="Proteomes" id="UP000294739">
    <property type="component" value="Unassembled WGS sequence"/>
</dbReference>
<evidence type="ECO:0000256" key="2">
    <source>
        <dbReference type="ARBA" id="ARBA00012076"/>
    </source>
</evidence>
<comment type="caution">
    <text evidence="7">The sequence shown here is derived from an EMBL/GenBank/DDBJ whole genome shotgun (WGS) entry which is preliminary data.</text>
</comment>
<accession>A0A4V2Z090</accession>
<keyword evidence="8" id="KW-1185">Reference proteome</keyword>
<comment type="catalytic activity">
    <reaction evidence="5">
        <text>a 4-saturated-(3S)-3-hydroxyacyl-CoA = a (3E)-enoyl-CoA + H2O</text>
        <dbReference type="Rhea" id="RHEA:20724"/>
        <dbReference type="ChEBI" id="CHEBI:15377"/>
        <dbReference type="ChEBI" id="CHEBI:58521"/>
        <dbReference type="ChEBI" id="CHEBI:137480"/>
        <dbReference type="EC" id="4.2.1.17"/>
    </reaction>
</comment>
<keyword evidence="7" id="KW-0413">Isomerase</keyword>
<dbReference type="InterPro" id="IPR029045">
    <property type="entry name" value="ClpP/crotonase-like_dom_sf"/>
</dbReference>
<evidence type="ECO:0000256" key="3">
    <source>
        <dbReference type="ARBA" id="ARBA00023239"/>
    </source>
</evidence>
<name>A0A4V2Z090_9ACTN</name>
<dbReference type="Gene3D" id="1.10.12.10">
    <property type="entry name" value="Lyase 2-enoyl-coa Hydratase, Chain A, domain 2"/>
    <property type="match status" value="1"/>
</dbReference>
<dbReference type="InterPro" id="IPR014748">
    <property type="entry name" value="Enoyl-CoA_hydra_C"/>
</dbReference>
<dbReference type="PANTHER" id="PTHR11941">
    <property type="entry name" value="ENOYL-COA HYDRATASE-RELATED"/>
    <property type="match status" value="1"/>
</dbReference>
<dbReference type="OrthoDB" id="370015at2"/>
<protein>
    <recommendedName>
        <fullName evidence="2">enoyl-CoA hydratase</fullName>
        <ecNumber evidence="2">4.2.1.17</ecNumber>
    </recommendedName>
</protein>